<dbReference type="PANTHER" id="PTHR34415:SF1">
    <property type="entry name" value="INTEGRASE CATALYTIC DOMAIN-CONTAINING PROTEIN"/>
    <property type="match status" value="1"/>
</dbReference>
<proteinExistence type="predicted"/>
<gene>
    <name evidence="2" type="ORF">GE061_015079</name>
</gene>
<accession>A0A8S9XK04</accession>
<organism evidence="2 3">
    <name type="scientific">Apolygus lucorum</name>
    <name type="common">Small green plant bug</name>
    <name type="synonym">Lygocoris lucorum</name>
    <dbReference type="NCBI Taxonomy" id="248454"/>
    <lineage>
        <taxon>Eukaryota</taxon>
        <taxon>Metazoa</taxon>
        <taxon>Ecdysozoa</taxon>
        <taxon>Arthropoda</taxon>
        <taxon>Hexapoda</taxon>
        <taxon>Insecta</taxon>
        <taxon>Pterygota</taxon>
        <taxon>Neoptera</taxon>
        <taxon>Paraneoptera</taxon>
        <taxon>Hemiptera</taxon>
        <taxon>Heteroptera</taxon>
        <taxon>Panheteroptera</taxon>
        <taxon>Cimicomorpha</taxon>
        <taxon>Miridae</taxon>
        <taxon>Mirini</taxon>
        <taxon>Apolygus</taxon>
    </lineage>
</organism>
<dbReference type="AlphaFoldDB" id="A0A8S9XK04"/>
<reference evidence="2" key="1">
    <citation type="journal article" date="2021" name="Mol. Ecol. Resour.">
        <title>Apolygus lucorum genome provides insights into omnivorousness and mesophyll feeding.</title>
        <authorList>
            <person name="Liu Y."/>
            <person name="Liu H."/>
            <person name="Wang H."/>
            <person name="Huang T."/>
            <person name="Liu B."/>
            <person name="Yang B."/>
            <person name="Yin L."/>
            <person name="Li B."/>
            <person name="Zhang Y."/>
            <person name="Zhang S."/>
            <person name="Jiang F."/>
            <person name="Zhang X."/>
            <person name="Ren Y."/>
            <person name="Wang B."/>
            <person name="Wang S."/>
            <person name="Lu Y."/>
            <person name="Wu K."/>
            <person name="Fan W."/>
            <person name="Wang G."/>
        </authorList>
    </citation>
    <scope>NUCLEOTIDE SEQUENCE</scope>
    <source>
        <strain evidence="2">12Hb</strain>
    </source>
</reference>
<dbReference type="PANTHER" id="PTHR34415">
    <property type="entry name" value="INTEGRASE CATALYTIC DOMAIN-CONTAINING PROTEIN"/>
    <property type="match status" value="1"/>
</dbReference>
<dbReference type="Pfam" id="PF25273">
    <property type="entry name" value="DUF7869"/>
    <property type="match status" value="1"/>
</dbReference>
<evidence type="ECO:0000313" key="2">
    <source>
        <dbReference type="EMBL" id="KAF6209332.1"/>
    </source>
</evidence>
<dbReference type="Proteomes" id="UP000466442">
    <property type="component" value="Unassembled WGS sequence"/>
</dbReference>
<evidence type="ECO:0000313" key="3">
    <source>
        <dbReference type="Proteomes" id="UP000466442"/>
    </source>
</evidence>
<feature type="domain" description="DUF7869" evidence="1">
    <location>
        <begin position="7"/>
        <end position="124"/>
    </location>
</feature>
<dbReference type="EMBL" id="WIXP02000006">
    <property type="protein sequence ID" value="KAF6209332.1"/>
    <property type="molecule type" value="Genomic_DNA"/>
</dbReference>
<dbReference type="OrthoDB" id="6621431at2759"/>
<keyword evidence="3" id="KW-1185">Reference proteome</keyword>
<dbReference type="InterPro" id="IPR057191">
    <property type="entry name" value="DUF7869"/>
</dbReference>
<name>A0A8S9XK04_APOLU</name>
<evidence type="ECO:0000259" key="1">
    <source>
        <dbReference type="Pfam" id="PF25273"/>
    </source>
</evidence>
<sequence>MIKKKKVVVWSDNCGGQMKNRMILALYCLLIAHGHYTVIDHKFLVSGHSFLPCDRDFGIIEKRKMKSFVPEDLHEVIRSANTVNPFKVIDMDGGPFFDFGKLASNCLNTTKLKISTSAWLRITEESLKDGSVLMKTNFASSLNWTTVKVFKSSVTIEHFKDQTLTALGRVNHVTAEKKKDLLSMVPYLKEEKHKEFHQKLLV</sequence>
<comment type="caution">
    <text evidence="2">The sequence shown here is derived from an EMBL/GenBank/DDBJ whole genome shotgun (WGS) entry which is preliminary data.</text>
</comment>
<protein>
    <recommendedName>
        <fullName evidence="1">DUF7869 domain-containing protein</fullName>
    </recommendedName>
</protein>